<accession>A0ABQ7DE11</accession>
<dbReference type="Proteomes" id="UP000266723">
    <property type="component" value="Unassembled WGS sequence"/>
</dbReference>
<dbReference type="EMBL" id="QGKV02000649">
    <property type="protein sequence ID" value="KAF3575510.1"/>
    <property type="molecule type" value="Genomic_DNA"/>
</dbReference>
<evidence type="ECO:0000313" key="1">
    <source>
        <dbReference type="EMBL" id="KAF3575510.1"/>
    </source>
</evidence>
<name>A0ABQ7DE11_BRACR</name>
<sequence>MTLIEGVSSTILTSGGLNLGQLVRPRLSLTLKQSKRRKTTTLLTVSPPASVVFSVRRPNETSTDDDCLGPHSVSSGFSRLLRKKTDRNPPRVMTLSVLTASLPDWRISVLMASIPSSPSERRLKQPRKLTLSVLTASISSYLFFSVRKLIETTTEIDSLGPHHGINSVFSLLLCQKTDLFNFEITSQVVNVWNFGSVFLVCILAPSCINGEEWLLFTHHLNPSLAELNSSFLYHASSPTLPLKLETEYREGPSLEAMVTKPPWTEPQVTSLLSQHPLYPLWSMLRTSPQNVSNRLHLSIVTTSSLPSLEQAVDFSTKCWQ</sequence>
<reference evidence="1 2" key="1">
    <citation type="journal article" date="2020" name="BMC Genomics">
        <title>Intraspecific diversification of the crop wild relative Brassica cretica Lam. using demographic model selection.</title>
        <authorList>
            <person name="Kioukis A."/>
            <person name="Michalopoulou V.A."/>
            <person name="Briers L."/>
            <person name="Pirintsos S."/>
            <person name="Studholme D.J."/>
            <person name="Pavlidis P."/>
            <person name="Sarris P.F."/>
        </authorList>
    </citation>
    <scope>NUCLEOTIDE SEQUENCE [LARGE SCALE GENOMIC DNA]</scope>
    <source>
        <strain evidence="2">cv. PFS-1207/04</strain>
    </source>
</reference>
<protein>
    <submittedName>
        <fullName evidence="1">Uncharacterized protein</fullName>
    </submittedName>
</protein>
<keyword evidence="2" id="KW-1185">Reference proteome</keyword>
<gene>
    <name evidence="1" type="ORF">DY000_02034243</name>
</gene>
<comment type="caution">
    <text evidence="1">The sequence shown here is derived from an EMBL/GenBank/DDBJ whole genome shotgun (WGS) entry which is preliminary data.</text>
</comment>
<proteinExistence type="predicted"/>
<organism evidence="1 2">
    <name type="scientific">Brassica cretica</name>
    <name type="common">Mustard</name>
    <dbReference type="NCBI Taxonomy" id="69181"/>
    <lineage>
        <taxon>Eukaryota</taxon>
        <taxon>Viridiplantae</taxon>
        <taxon>Streptophyta</taxon>
        <taxon>Embryophyta</taxon>
        <taxon>Tracheophyta</taxon>
        <taxon>Spermatophyta</taxon>
        <taxon>Magnoliopsida</taxon>
        <taxon>eudicotyledons</taxon>
        <taxon>Gunneridae</taxon>
        <taxon>Pentapetalae</taxon>
        <taxon>rosids</taxon>
        <taxon>malvids</taxon>
        <taxon>Brassicales</taxon>
        <taxon>Brassicaceae</taxon>
        <taxon>Brassiceae</taxon>
        <taxon>Brassica</taxon>
    </lineage>
</organism>
<evidence type="ECO:0000313" key="2">
    <source>
        <dbReference type="Proteomes" id="UP000266723"/>
    </source>
</evidence>